<evidence type="ECO:0000259" key="15">
    <source>
        <dbReference type="Pfam" id="PF02163"/>
    </source>
</evidence>
<evidence type="ECO:0000256" key="8">
    <source>
        <dbReference type="ARBA" id="ARBA00022801"/>
    </source>
</evidence>
<keyword evidence="11 14" id="KW-0482">Metalloprotease</keyword>
<dbReference type="InterPro" id="IPR008915">
    <property type="entry name" value="Peptidase_M50"/>
</dbReference>
<feature type="domain" description="Peptidase M50" evidence="15">
    <location>
        <begin position="159"/>
        <end position="202"/>
    </location>
</feature>
<gene>
    <name evidence="16" type="ORF">ACFPJ6_02575</name>
</gene>
<dbReference type="InterPro" id="IPR016483">
    <property type="entry name" value="UCP006404_Pept_M50_CBS"/>
</dbReference>
<keyword evidence="5 14" id="KW-0812">Transmembrane</keyword>
<dbReference type="PIRSF" id="PIRSF006404">
    <property type="entry name" value="UCP006404_Pept_M50_CBS"/>
    <property type="match status" value="1"/>
</dbReference>
<evidence type="ECO:0000256" key="7">
    <source>
        <dbReference type="ARBA" id="ARBA00022737"/>
    </source>
</evidence>
<feature type="transmembrane region" description="Helical" evidence="14">
    <location>
        <begin position="153"/>
        <end position="180"/>
    </location>
</feature>
<dbReference type="PANTHER" id="PTHR39188">
    <property type="entry name" value="MEMBRANE-ASSOCIATED ZINC METALLOPROTEASE M50B"/>
    <property type="match status" value="1"/>
</dbReference>
<accession>A0ABW0GKN6</accession>
<keyword evidence="12" id="KW-0129">CBS domain</keyword>
<proteinExistence type="inferred from homology"/>
<feature type="transmembrane region" description="Helical" evidence="14">
    <location>
        <begin position="206"/>
        <end position="225"/>
    </location>
</feature>
<comment type="cofactor">
    <cofactor evidence="14">
        <name>Zn(2+)</name>
        <dbReference type="ChEBI" id="CHEBI:29105"/>
    </cofactor>
    <text evidence="14">Binds 1 zinc ion per subunit.</text>
</comment>
<comment type="caution">
    <text evidence="16">The sequence shown here is derived from an EMBL/GenBank/DDBJ whole genome shotgun (WGS) entry which is preliminary data.</text>
</comment>
<feature type="transmembrane region" description="Helical" evidence="14">
    <location>
        <begin position="121"/>
        <end position="141"/>
    </location>
</feature>
<evidence type="ECO:0000256" key="1">
    <source>
        <dbReference type="ARBA" id="ARBA00004651"/>
    </source>
</evidence>
<dbReference type="RefSeq" id="WP_340268896.1">
    <property type="nucleotide sequence ID" value="NZ_JBBEOG010000003.1"/>
</dbReference>
<feature type="transmembrane region" description="Helical" evidence="14">
    <location>
        <begin position="237"/>
        <end position="261"/>
    </location>
</feature>
<feature type="transmembrane region" description="Helical" evidence="14">
    <location>
        <begin position="62"/>
        <end position="82"/>
    </location>
</feature>
<organism evidence="16 17">
    <name type="scientific">Aquipuribacter nitratireducens</name>
    <dbReference type="NCBI Taxonomy" id="650104"/>
    <lineage>
        <taxon>Bacteria</taxon>
        <taxon>Bacillati</taxon>
        <taxon>Actinomycetota</taxon>
        <taxon>Actinomycetes</taxon>
        <taxon>Micrococcales</taxon>
        <taxon>Intrasporangiaceae</taxon>
        <taxon>Aquipuribacter</taxon>
    </lineage>
</organism>
<evidence type="ECO:0000256" key="4">
    <source>
        <dbReference type="ARBA" id="ARBA00022670"/>
    </source>
</evidence>
<keyword evidence="10 14" id="KW-1133">Transmembrane helix</keyword>
<dbReference type="GO" id="GO:0008233">
    <property type="term" value="F:peptidase activity"/>
    <property type="evidence" value="ECO:0007669"/>
    <property type="project" value="UniProtKB-KW"/>
</dbReference>
<dbReference type="GO" id="GO:0006508">
    <property type="term" value="P:proteolysis"/>
    <property type="evidence" value="ECO:0007669"/>
    <property type="project" value="UniProtKB-KW"/>
</dbReference>
<sequence>MGEVTTGRTDRGSRGRRPRRRVRVATVAGVPVLLSASWLVIAVAVTVLFGPVAARATGLPVPAAYLVAVVLAVLLAASVLVHEAAHAVAARRAGLHVEEVVVDLWGGHTSLGRPATPGTSAVVSVVGPLANLVLAGVASAARALVPAAPADDVVSVAAVVGFLLAAVALVNLVLGLFNLVPGLPLDGGRVLEALVWRVSGSQDTGAVVAGWAGRAVAVALVAWGVGRPLLLGAPPSLFTVVWVVVLAGFLWQGASASLTVARFRRRAAEVDLAAVARAAVAVPATASVADVVAAQGGAEPREVVLVDPLGRPVAVVPGGSVTDVPLHLRPSTPAAAVGLHVAPASVVPARLGAVATVEALARSGGAGVVLVDDTGRPTARVLPDDFAAAMGLR</sequence>
<evidence type="ECO:0000256" key="2">
    <source>
        <dbReference type="ARBA" id="ARBA00007931"/>
    </source>
</evidence>
<evidence type="ECO:0000256" key="9">
    <source>
        <dbReference type="ARBA" id="ARBA00022833"/>
    </source>
</evidence>
<dbReference type="Pfam" id="PF02163">
    <property type="entry name" value="Peptidase_M50"/>
    <property type="match status" value="1"/>
</dbReference>
<evidence type="ECO:0000256" key="12">
    <source>
        <dbReference type="ARBA" id="ARBA00023122"/>
    </source>
</evidence>
<feature type="transmembrane region" description="Helical" evidence="14">
    <location>
        <begin position="24"/>
        <end position="50"/>
    </location>
</feature>
<evidence type="ECO:0000256" key="13">
    <source>
        <dbReference type="ARBA" id="ARBA00023136"/>
    </source>
</evidence>
<keyword evidence="17" id="KW-1185">Reference proteome</keyword>
<evidence type="ECO:0000256" key="10">
    <source>
        <dbReference type="ARBA" id="ARBA00022989"/>
    </source>
</evidence>
<comment type="similarity">
    <text evidence="2 14">Belongs to the peptidase M50B family.</text>
</comment>
<protein>
    <recommendedName>
        <fullName evidence="14">Zinc metalloprotease</fullName>
    </recommendedName>
</protein>
<keyword evidence="4 14" id="KW-0645">Protease</keyword>
<comment type="subcellular location">
    <subcellularLocation>
        <location evidence="1 14">Cell membrane</location>
        <topology evidence="1 14">Multi-pass membrane protein</topology>
    </subcellularLocation>
</comment>
<evidence type="ECO:0000256" key="11">
    <source>
        <dbReference type="ARBA" id="ARBA00023049"/>
    </source>
</evidence>
<dbReference type="PANTHER" id="PTHR39188:SF3">
    <property type="entry name" value="STAGE IV SPORULATION PROTEIN FB"/>
    <property type="match status" value="1"/>
</dbReference>
<keyword evidence="6 14" id="KW-0479">Metal-binding</keyword>
<keyword evidence="3 14" id="KW-1003">Cell membrane</keyword>
<keyword evidence="13 14" id="KW-0472">Membrane</keyword>
<keyword evidence="9 14" id="KW-0862">Zinc</keyword>
<dbReference type="EMBL" id="JBHSLD010000004">
    <property type="protein sequence ID" value="MFC5379666.1"/>
    <property type="molecule type" value="Genomic_DNA"/>
</dbReference>
<evidence type="ECO:0000256" key="5">
    <source>
        <dbReference type="ARBA" id="ARBA00022692"/>
    </source>
</evidence>
<keyword evidence="8 14" id="KW-0378">Hydrolase</keyword>
<evidence type="ECO:0000313" key="17">
    <source>
        <dbReference type="Proteomes" id="UP001596122"/>
    </source>
</evidence>
<evidence type="ECO:0000256" key="3">
    <source>
        <dbReference type="ARBA" id="ARBA00022475"/>
    </source>
</evidence>
<name>A0ABW0GKN6_9MICO</name>
<evidence type="ECO:0000313" key="16">
    <source>
        <dbReference type="EMBL" id="MFC5379666.1"/>
    </source>
</evidence>
<dbReference type="Proteomes" id="UP001596122">
    <property type="component" value="Unassembled WGS sequence"/>
</dbReference>
<evidence type="ECO:0000256" key="6">
    <source>
        <dbReference type="ARBA" id="ARBA00022723"/>
    </source>
</evidence>
<evidence type="ECO:0000256" key="14">
    <source>
        <dbReference type="PIRNR" id="PIRNR006404"/>
    </source>
</evidence>
<keyword evidence="7" id="KW-0677">Repeat</keyword>
<reference evidence="17" key="1">
    <citation type="journal article" date="2019" name="Int. J. Syst. Evol. Microbiol.">
        <title>The Global Catalogue of Microorganisms (GCM) 10K type strain sequencing project: providing services to taxonomists for standard genome sequencing and annotation.</title>
        <authorList>
            <consortium name="The Broad Institute Genomics Platform"/>
            <consortium name="The Broad Institute Genome Sequencing Center for Infectious Disease"/>
            <person name="Wu L."/>
            <person name="Ma J."/>
        </authorList>
    </citation>
    <scope>NUCLEOTIDE SEQUENCE [LARGE SCALE GENOMIC DNA]</scope>
    <source>
        <strain evidence="17">CCUG 43114</strain>
    </source>
</reference>